<feature type="region of interest" description="Disordered" evidence="1">
    <location>
        <begin position="105"/>
        <end position="156"/>
    </location>
</feature>
<proteinExistence type="predicted"/>
<feature type="transmembrane region" description="Helical" evidence="2">
    <location>
        <begin position="176"/>
        <end position="196"/>
    </location>
</feature>
<keyword evidence="2" id="KW-0472">Membrane</keyword>
<feature type="compositionally biased region" description="Pro residues" evidence="1">
    <location>
        <begin position="133"/>
        <end position="153"/>
    </location>
</feature>
<evidence type="ECO:0000256" key="2">
    <source>
        <dbReference type="SAM" id="Phobius"/>
    </source>
</evidence>
<sequence length="662" mass="67928">MLSSGARAKMAPGSIVKAAIFLIGWSMLLIALLESRMVTRVEQLQKEHHRDMEELRASAKGLHHDVPDHMSVRPAAADKVAIMREAADAAEQERRAAARVEMLGSVPAPPPAQAMPEEAPQPSATAAAQEAPEPAPAHQPASPLPIGPEPPPVKAEEEEGMVMRLRSKSARPRKLAGFYTVGTTGAGVICMSFTGANSEVDMNSDNCRGAANQICPGCFIALEDANNKILEVVRCSSAKYKVGAAISGHIVEIMVLNADVDNTLEVRSCTDNICAVPLSTYTMNFGDSVVGFCYTGGSNKIYFPTMVFQNALTYNFAGKTITDLGTVQTVIIQGGSISGADITVGSGKTFDVSGGTLTLADGQIPATKITGGMFTTSQTYNFAGSTIVNGGQILTADLKGGSVSGCDVTVGGGLTLDVSAGTLTLANAQVAATKVTGGVFTASQTYSFAGSTISNLGTVTTADINGGTLDGATIYDCDVTVSSGRTLDVSAGTLTLGSGQIAAGAIGTGTFGVGTYSFAGSTLSNAGTITTADINGGTIDGVAIGATTASTGTFTNLRATGTWYVTMGLRSAFQGSVDYQSGIVWSATSNLGANGFDSVSMTSTYAGQYDPIVATAGPCTDGTVQLVNMLPQTGAWTSMVQNIGASACNGPYMIFFIMLKTT</sequence>
<keyword evidence="2" id="KW-1133">Transmembrane helix</keyword>
<organism evidence="3">
    <name type="scientific">Alexandrium catenella</name>
    <name type="common">Red tide dinoflagellate</name>
    <name type="synonym">Gonyaulax catenella</name>
    <dbReference type="NCBI Taxonomy" id="2925"/>
    <lineage>
        <taxon>Eukaryota</taxon>
        <taxon>Sar</taxon>
        <taxon>Alveolata</taxon>
        <taxon>Dinophyceae</taxon>
        <taxon>Gonyaulacales</taxon>
        <taxon>Pyrocystaceae</taxon>
        <taxon>Alexandrium</taxon>
    </lineage>
</organism>
<evidence type="ECO:0000313" key="3">
    <source>
        <dbReference type="EMBL" id="CAD9175542.1"/>
    </source>
</evidence>
<protein>
    <submittedName>
        <fullName evidence="3">Uncharacterized protein</fullName>
    </submittedName>
</protein>
<dbReference type="EMBL" id="HBGE01087866">
    <property type="protein sequence ID" value="CAD9175542.1"/>
    <property type="molecule type" value="Transcribed_RNA"/>
</dbReference>
<feature type="compositionally biased region" description="Low complexity" evidence="1">
    <location>
        <begin position="114"/>
        <end position="132"/>
    </location>
</feature>
<name>A0A7S1RU30_ALECA</name>
<accession>A0A7S1RU30</accession>
<feature type="transmembrane region" description="Helical" evidence="2">
    <location>
        <begin position="15"/>
        <end position="33"/>
    </location>
</feature>
<gene>
    <name evidence="3" type="ORF">ACAT0790_LOCUS52311</name>
</gene>
<evidence type="ECO:0000256" key="1">
    <source>
        <dbReference type="SAM" id="MobiDB-lite"/>
    </source>
</evidence>
<dbReference type="AlphaFoldDB" id="A0A7S1RU30"/>
<keyword evidence="2" id="KW-0812">Transmembrane</keyword>
<reference evidence="3" key="1">
    <citation type="submission" date="2021-01" db="EMBL/GenBank/DDBJ databases">
        <authorList>
            <person name="Corre E."/>
            <person name="Pelletier E."/>
            <person name="Niang G."/>
            <person name="Scheremetjew M."/>
            <person name="Finn R."/>
            <person name="Kale V."/>
            <person name="Holt S."/>
            <person name="Cochrane G."/>
            <person name="Meng A."/>
            <person name="Brown T."/>
            <person name="Cohen L."/>
        </authorList>
    </citation>
    <scope>NUCLEOTIDE SEQUENCE</scope>
    <source>
        <strain evidence="3">OF101</strain>
    </source>
</reference>